<evidence type="ECO:0008006" key="4">
    <source>
        <dbReference type="Google" id="ProtNLM"/>
    </source>
</evidence>
<reference evidence="2 3" key="1">
    <citation type="journal article" date="2021" name="J. Biosci. Bioeng.">
        <title>Identification and characterization of a chc gene cluster responsible for the aromatization pathway of cyclohexanecarboxylate degradation in Sinomonas cyclohexanicum ATCC 51369.</title>
        <authorList>
            <person name="Yamamoto T."/>
            <person name="Hasegawa Y."/>
            <person name="Lau P.C.K."/>
            <person name="Iwaki H."/>
        </authorList>
    </citation>
    <scope>NUCLEOTIDE SEQUENCE [LARGE SCALE GENOMIC DNA]</scope>
    <source>
        <strain evidence="2 3">ATCC 51369</strain>
    </source>
</reference>
<protein>
    <recommendedName>
        <fullName evidence="4">DUF308 domain-containing protein</fullName>
    </recommendedName>
</protein>
<name>A0ABM7Q101_SINCY</name>
<dbReference type="Proteomes" id="UP001319861">
    <property type="component" value="Chromosome"/>
</dbReference>
<evidence type="ECO:0000313" key="2">
    <source>
        <dbReference type="EMBL" id="BCT78257.1"/>
    </source>
</evidence>
<evidence type="ECO:0000256" key="1">
    <source>
        <dbReference type="SAM" id="Phobius"/>
    </source>
</evidence>
<sequence length="208" mass="20155">MPETPSTPPSAEAAAASAPDARRRVLAPPLLLRAAVALAFGAVTVFWGAPTAFGAACCLAGYFVGLAVARTWLLRRQARTADPAGRPSGGVRATVSAAYGLAAAIGLGLVAAPDTVVIGAGAAIALALTGISDLVGGVAGRGRSPLSRDEVITGVVHLGAAILVPFFAGMGAHALLGVAGGAAIITGVLLAIAGLSLRHDSAAAGPVA</sequence>
<keyword evidence="1" id="KW-1133">Transmembrane helix</keyword>
<feature type="transmembrane region" description="Helical" evidence="1">
    <location>
        <begin position="30"/>
        <end position="47"/>
    </location>
</feature>
<feature type="transmembrane region" description="Helical" evidence="1">
    <location>
        <begin position="53"/>
        <end position="73"/>
    </location>
</feature>
<proteinExistence type="predicted"/>
<keyword evidence="1" id="KW-0812">Transmembrane</keyword>
<dbReference type="RefSeq" id="WP_229230878.1">
    <property type="nucleotide sequence ID" value="NZ_AP024525.1"/>
</dbReference>
<accession>A0ABM7Q101</accession>
<feature type="transmembrane region" description="Helical" evidence="1">
    <location>
        <begin position="174"/>
        <end position="195"/>
    </location>
</feature>
<gene>
    <name evidence="2" type="ORF">SCMU_40990</name>
</gene>
<keyword evidence="3" id="KW-1185">Reference proteome</keyword>
<feature type="transmembrane region" description="Helical" evidence="1">
    <location>
        <begin position="93"/>
        <end position="112"/>
    </location>
</feature>
<organism evidence="2 3">
    <name type="scientific">Sinomonas cyclohexanicum</name>
    <name type="common">Corynebacterium cyclohexanicum</name>
    <dbReference type="NCBI Taxonomy" id="322009"/>
    <lineage>
        <taxon>Bacteria</taxon>
        <taxon>Bacillati</taxon>
        <taxon>Actinomycetota</taxon>
        <taxon>Actinomycetes</taxon>
        <taxon>Micrococcales</taxon>
        <taxon>Micrococcaceae</taxon>
        <taxon>Sinomonas</taxon>
    </lineage>
</organism>
<feature type="transmembrane region" description="Helical" evidence="1">
    <location>
        <begin position="151"/>
        <end position="168"/>
    </location>
</feature>
<evidence type="ECO:0000313" key="3">
    <source>
        <dbReference type="Proteomes" id="UP001319861"/>
    </source>
</evidence>
<feature type="transmembrane region" description="Helical" evidence="1">
    <location>
        <begin position="118"/>
        <end position="139"/>
    </location>
</feature>
<keyword evidence="1" id="KW-0472">Membrane</keyword>
<dbReference type="EMBL" id="AP024525">
    <property type="protein sequence ID" value="BCT78257.1"/>
    <property type="molecule type" value="Genomic_DNA"/>
</dbReference>